<accession>A0A135TGW0</accession>
<keyword evidence="3" id="KW-1185">Reference proteome</keyword>
<sequence>MAELYRGIELEKMPSLFQEVIAVCGWFDIRYLWIDSLCIQQDSQDDWETQGSKMAAIYSNCILALVADCACDSSASMFERSEILLFDKKVGELKGGAHIRARHARGISDQGGFTHCPMYSDLPSPNYLQNRAWTLQETLLPPRTLHFTSTELVWSCKSTNRCECRVVDFEQDHTHDNTREKMNLSSYRAWIRILKNEYARRSLTFDKDRLVAVSGLAAKFHATRPEDRYLAGLWESNLPRALTWAPLWTDETSPMGRRIEKPDYVAPSWSWAGMIGDFDYETYDDNGEGDGSLQVIAVDCKPASRNLYGSAAEGSSITVEGGCLDFRICHEDGEEHEIELFGILDCDERQMLRTRVLFDVSQEKDDIEEMELNLEYDVDTLGVSSGSSTGLMI</sequence>
<evidence type="ECO:0000259" key="1">
    <source>
        <dbReference type="Pfam" id="PF06985"/>
    </source>
</evidence>
<evidence type="ECO:0000313" key="3">
    <source>
        <dbReference type="Proteomes" id="UP000070328"/>
    </source>
</evidence>
<proteinExistence type="predicted"/>
<name>A0A135TGW0_9PEZI</name>
<feature type="domain" description="Heterokaryon incompatibility" evidence="1">
    <location>
        <begin position="10"/>
        <end position="137"/>
    </location>
</feature>
<evidence type="ECO:0000313" key="2">
    <source>
        <dbReference type="EMBL" id="KXH47329.1"/>
    </source>
</evidence>
<organism evidence="2 3">
    <name type="scientific">Colletotrichum simmondsii</name>
    <dbReference type="NCBI Taxonomy" id="703756"/>
    <lineage>
        <taxon>Eukaryota</taxon>
        <taxon>Fungi</taxon>
        <taxon>Dikarya</taxon>
        <taxon>Ascomycota</taxon>
        <taxon>Pezizomycotina</taxon>
        <taxon>Sordariomycetes</taxon>
        <taxon>Hypocreomycetidae</taxon>
        <taxon>Glomerellales</taxon>
        <taxon>Glomerellaceae</taxon>
        <taxon>Colletotrichum</taxon>
        <taxon>Colletotrichum acutatum species complex</taxon>
    </lineage>
</organism>
<dbReference type="PANTHER" id="PTHR33112:SF16">
    <property type="entry name" value="HETEROKARYON INCOMPATIBILITY DOMAIN-CONTAINING PROTEIN"/>
    <property type="match status" value="1"/>
</dbReference>
<dbReference type="AlphaFoldDB" id="A0A135TGW0"/>
<dbReference type="EMBL" id="JFBX01000166">
    <property type="protein sequence ID" value="KXH47329.1"/>
    <property type="molecule type" value="Genomic_DNA"/>
</dbReference>
<comment type="caution">
    <text evidence="2">The sequence shown here is derived from an EMBL/GenBank/DDBJ whole genome shotgun (WGS) entry which is preliminary data.</text>
</comment>
<dbReference type="Proteomes" id="UP000070328">
    <property type="component" value="Unassembled WGS sequence"/>
</dbReference>
<dbReference type="PANTHER" id="PTHR33112">
    <property type="entry name" value="DOMAIN PROTEIN, PUTATIVE-RELATED"/>
    <property type="match status" value="1"/>
</dbReference>
<dbReference type="InterPro" id="IPR010730">
    <property type="entry name" value="HET"/>
</dbReference>
<dbReference type="Pfam" id="PF06985">
    <property type="entry name" value="HET"/>
    <property type="match status" value="1"/>
</dbReference>
<reference evidence="2 3" key="1">
    <citation type="submission" date="2014-02" db="EMBL/GenBank/DDBJ databases">
        <title>The genome sequence of Colletotrichum simmondsii CBS122122.</title>
        <authorList>
            <person name="Baroncelli R."/>
            <person name="Thon M.R."/>
        </authorList>
    </citation>
    <scope>NUCLEOTIDE SEQUENCE [LARGE SCALE GENOMIC DNA]</scope>
    <source>
        <strain evidence="2 3">CBS122122</strain>
    </source>
</reference>
<protein>
    <recommendedName>
        <fullName evidence="1">Heterokaryon incompatibility domain-containing protein</fullName>
    </recommendedName>
</protein>
<gene>
    <name evidence="2" type="ORF">CSIM01_05266</name>
</gene>